<reference evidence="5 6" key="1">
    <citation type="submission" date="2019-09" db="EMBL/GenBank/DDBJ databases">
        <title>Goodfellowia gen. nov., a new genus of the Pseudonocardineae related to Actinoalloteichus, containing Goodfellowia coeruleoviolacea gen. nov., comb. nov. gen. nov., comb. nov.</title>
        <authorList>
            <person name="Labeda D."/>
        </authorList>
    </citation>
    <scope>NUCLEOTIDE SEQUENCE [LARGE SCALE GENOMIC DNA]</scope>
    <source>
        <strain evidence="5 6">AN110305</strain>
    </source>
</reference>
<dbReference type="SUPFAM" id="SSF46785">
    <property type="entry name" value="Winged helix' DNA-binding domain"/>
    <property type="match status" value="1"/>
</dbReference>
<organism evidence="5 6">
    <name type="scientific">Solihabitans fulvus</name>
    <dbReference type="NCBI Taxonomy" id="1892852"/>
    <lineage>
        <taxon>Bacteria</taxon>
        <taxon>Bacillati</taxon>
        <taxon>Actinomycetota</taxon>
        <taxon>Actinomycetes</taxon>
        <taxon>Pseudonocardiales</taxon>
        <taxon>Pseudonocardiaceae</taxon>
        <taxon>Solihabitans</taxon>
    </lineage>
</organism>
<dbReference type="PROSITE" id="PS51118">
    <property type="entry name" value="HTH_HXLR"/>
    <property type="match status" value="1"/>
</dbReference>
<dbReference type="OrthoDB" id="370168at2"/>
<keyword evidence="2" id="KW-0238">DNA-binding</keyword>
<keyword evidence="3" id="KW-0804">Transcription</keyword>
<dbReference type="Gene3D" id="1.10.10.10">
    <property type="entry name" value="Winged helix-like DNA-binding domain superfamily/Winged helix DNA-binding domain"/>
    <property type="match status" value="1"/>
</dbReference>
<evidence type="ECO:0000256" key="2">
    <source>
        <dbReference type="ARBA" id="ARBA00023125"/>
    </source>
</evidence>
<reference evidence="5 6" key="2">
    <citation type="submission" date="2019-09" db="EMBL/GenBank/DDBJ databases">
        <authorList>
            <person name="Jin C."/>
        </authorList>
    </citation>
    <scope>NUCLEOTIDE SEQUENCE [LARGE SCALE GENOMIC DNA]</scope>
    <source>
        <strain evidence="5 6">AN110305</strain>
    </source>
</reference>
<evidence type="ECO:0000256" key="1">
    <source>
        <dbReference type="ARBA" id="ARBA00023015"/>
    </source>
</evidence>
<dbReference type="InterPro" id="IPR036390">
    <property type="entry name" value="WH_DNA-bd_sf"/>
</dbReference>
<dbReference type="EMBL" id="VUOB01000019">
    <property type="protein sequence ID" value="KAA2263039.1"/>
    <property type="molecule type" value="Genomic_DNA"/>
</dbReference>
<evidence type="ECO:0000259" key="4">
    <source>
        <dbReference type="PROSITE" id="PS51118"/>
    </source>
</evidence>
<dbReference type="Proteomes" id="UP000323454">
    <property type="component" value="Unassembled WGS sequence"/>
</dbReference>
<proteinExistence type="predicted"/>
<evidence type="ECO:0000313" key="6">
    <source>
        <dbReference type="Proteomes" id="UP000323454"/>
    </source>
</evidence>
<accession>A0A5B2XJ68</accession>
<dbReference type="Pfam" id="PF01638">
    <property type="entry name" value="HxlR"/>
    <property type="match status" value="1"/>
</dbReference>
<dbReference type="AlphaFoldDB" id="A0A5B2XJ68"/>
<keyword evidence="6" id="KW-1185">Reference proteome</keyword>
<dbReference type="PANTHER" id="PTHR33204">
    <property type="entry name" value="TRANSCRIPTIONAL REGULATOR, MARR FAMILY"/>
    <property type="match status" value="1"/>
</dbReference>
<evidence type="ECO:0000256" key="3">
    <source>
        <dbReference type="ARBA" id="ARBA00023163"/>
    </source>
</evidence>
<feature type="domain" description="HTH hxlR-type" evidence="4">
    <location>
        <begin position="16"/>
        <end position="114"/>
    </location>
</feature>
<dbReference type="InterPro" id="IPR002577">
    <property type="entry name" value="HTH_HxlR"/>
</dbReference>
<keyword evidence="1" id="KW-0805">Transcription regulation</keyword>
<dbReference type="PANTHER" id="PTHR33204:SF37">
    <property type="entry name" value="HTH-TYPE TRANSCRIPTIONAL REGULATOR YODB"/>
    <property type="match status" value="1"/>
</dbReference>
<comment type="caution">
    <text evidence="5">The sequence shown here is derived from an EMBL/GenBank/DDBJ whole genome shotgun (WGS) entry which is preliminary data.</text>
</comment>
<name>A0A5B2XJ68_9PSEU</name>
<dbReference type="GO" id="GO:0003677">
    <property type="term" value="F:DNA binding"/>
    <property type="evidence" value="ECO:0007669"/>
    <property type="project" value="UniProtKB-KW"/>
</dbReference>
<gene>
    <name evidence="5" type="ORF">F0L68_11175</name>
</gene>
<protein>
    <submittedName>
        <fullName evidence="5">Helix-turn-helix transcriptional regulator</fullName>
    </submittedName>
</protein>
<dbReference type="InterPro" id="IPR036388">
    <property type="entry name" value="WH-like_DNA-bd_sf"/>
</dbReference>
<sequence length="129" mass="14411">MFEGLPPGADVFDRNCPSRSVLEHVTSRWAVLVLGALIDGTKRFSELRRNVGGVSEKMLAQTLQALERDGMVHREVRPVIPPHVDYSLTELGRRGAEHVRALFVWVQESMPDVTASQQNYDERKAAAVS</sequence>
<evidence type="ECO:0000313" key="5">
    <source>
        <dbReference type="EMBL" id="KAA2263039.1"/>
    </source>
</evidence>